<reference evidence="2" key="1">
    <citation type="submission" date="2022-11" db="UniProtKB">
        <authorList>
            <consortium name="WormBaseParasite"/>
        </authorList>
    </citation>
    <scope>IDENTIFICATION</scope>
</reference>
<protein>
    <submittedName>
        <fullName evidence="2">Uncharacterized protein</fullName>
    </submittedName>
</protein>
<accession>A0A915JV09</accession>
<sequence length="239" mass="27434">MYKTALKTDYPNQMNINDPALYPTLHTIHSGTQHTLGTTMPAYHQGNDEEYALDLATPDWCNMSPPSPPKTDAIPKTLPTLLRDYKIPHKRPCPSFTQTTTFEPPHKKGRNILSLLHDYPKRCEDDPICRNMQLCLAFPKRGDCQRNYLDCTEFNPQDWMTAKYKRCSPGLLFSSENEKTLSCMNDLCCNDQICEALYFIQLRTVETAYNGTGELVIPGNTDTYLSFCEIQHLDNYFEN</sequence>
<evidence type="ECO:0000313" key="1">
    <source>
        <dbReference type="Proteomes" id="UP000887565"/>
    </source>
</evidence>
<keyword evidence="1" id="KW-1185">Reference proteome</keyword>
<proteinExistence type="predicted"/>
<name>A0A915JV09_ROMCU</name>
<dbReference type="Proteomes" id="UP000887565">
    <property type="component" value="Unplaced"/>
</dbReference>
<evidence type="ECO:0000313" key="2">
    <source>
        <dbReference type="WBParaSite" id="nRc.2.0.1.t30215-RA"/>
    </source>
</evidence>
<organism evidence="1 2">
    <name type="scientific">Romanomermis culicivorax</name>
    <name type="common">Nematode worm</name>
    <dbReference type="NCBI Taxonomy" id="13658"/>
    <lineage>
        <taxon>Eukaryota</taxon>
        <taxon>Metazoa</taxon>
        <taxon>Ecdysozoa</taxon>
        <taxon>Nematoda</taxon>
        <taxon>Enoplea</taxon>
        <taxon>Dorylaimia</taxon>
        <taxon>Mermithida</taxon>
        <taxon>Mermithoidea</taxon>
        <taxon>Mermithidae</taxon>
        <taxon>Romanomermis</taxon>
    </lineage>
</organism>
<dbReference type="AlphaFoldDB" id="A0A915JV09"/>
<dbReference type="WBParaSite" id="nRc.2.0.1.t30215-RA">
    <property type="protein sequence ID" value="nRc.2.0.1.t30215-RA"/>
    <property type="gene ID" value="nRc.2.0.1.g30215"/>
</dbReference>